<proteinExistence type="predicted"/>
<organism evidence="1 2">
    <name type="scientific">Cohnella lupini</name>
    <dbReference type="NCBI Taxonomy" id="1294267"/>
    <lineage>
        <taxon>Bacteria</taxon>
        <taxon>Bacillati</taxon>
        <taxon>Bacillota</taxon>
        <taxon>Bacilli</taxon>
        <taxon>Bacillales</taxon>
        <taxon>Paenibacillaceae</taxon>
        <taxon>Cohnella</taxon>
    </lineage>
</organism>
<dbReference type="OrthoDB" id="2597113at2"/>
<dbReference type="EMBL" id="QRDY01000007">
    <property type="protein sequence ID" value="RED59262.1"/>
    <property type="molecule type" value="Genomic_DNA"/>
</dbReference>
<accession>A0A3D9IBW8</accession>
<dbReference type="AlphaFoldDB" id="A0A3D9IBW8"/>
<dbReference type="Proteomes" id="UP000256869">
    <property type="component" value="Unassembled WGS sequence"/>
</dbReference>
<evidence type="ECO:0000313" key="1">
    <source>
        <dbReference type="EMBL" id="RED59262.1"/>
    </source>
</evidence>
<keyword evidence="2" id="KW-1185">Reference proteome</keyword>
<evidence type="ECO:0000313" key="2">
    <source>
        <dbReference type="Proteomes" id="UP000256869"/>
    </source>
</evidence>
<comment type="caution">
    <text evidence="1">The sequence shown here is derived from an EMBL/GenBank/DDBJ whole genome shotgun (WGS) entry which is preliminary data.</text>
</comment>
<sequence>MKKYSPLRKATVAVMVTVALTLSAVGISHYIAPIQSAAASAPKASAAAASQAAESQAHALQTLNSFYKPALKGQFPKLPGLTLGTSTRQDVVKAIGKPEVPGKDSDAFDVYGAEMGNPGYAISYKLNKIREMRYFGTNVERQTNIGGITLKMLVQQWGAPKSSTLFSTGKIKQKKVVYIRGDYKLEFIFNDNTHLDHINLTK</sequence>
<dbReference type="Pfam" id="PF14172">
    <property type="entry name" value="DUF4309"/>
    <property type="match status" value="1"/>
</dbReference>
<gene>
    <name evidence="1" type="ORF">DFP95_107101</name>
</gene>
<dbReference type="RefSeq" id="WP_115993315.1">
    <property type="nucleotide sequence ID" value="NZ_QRDY01000007.1"/>
</dbReference>
<name>A0A3D9IBW8_9BACL</name>
<reference evidence="1 2" key="1">
    <citation type="submission" date="2018-07" db="EMBL/GenBank/DDBJ databases">
        <title>Genomic Encyclopedia of Type Strains, Phase III (KMG-III): the genomes of soil and plant-associated and newly described type strains.</title>
        <authorList>
            <person name="Whitman W."/>
        </authorList>
    </citation>
    <scope>NUCLEOTIDE SEQUENCE [LARGE SCALE GENOMIC DNA]</scope>
    <source>
        <strain evidence="1 2">CECT 8236</strain>
    </source>
</reference>
<protein>
    <submittedName>
        <fullName evidence="1">Uncharacterized protein DUF4309</fullName>
    </submittedName>
</protein>
<dbReference type="InterPro" id="IPR025453">
    <property type="entry name" value="DUF4309"/>
</dbReference>